<keyword evidence="2" id="KW-1185">Reference proteome</keyword>
<evidence type="ECO:0000313" key="1">
    <source>
        <dbReference type="EMBL" id="OBT94457.1"/>
    </source>
</evidence>
<dbReference type="OrthoDB" id="3535423at2759"/>
<sequence>MKIIVAGSTGFVATEVIRQALSIPAITSVVALARRTTAVPQNAGPSADASKLKSVVCDDFENYTETVKKELVGADACIWLIAVTFSNVKTMPFEDVRKICLDYTLKGMETMAQLPRDSASNPLRFIYTSGHGAQRDQSQKPWIQGDYTLMRGKTESLILEFAKNSNGAVEACVTKPGIIDAPGRTGPVMKVLGSIGRAIISLPILDVGEIAATLLQQAVNGIEKDTLLHEDLVRIGQKALAAENIAR</sequence>
<dbReference type="PANTHER" id="PTHR14097">
    <property type="entry name" value="OXIDOREDUCTASE HTATIP2"/>
    <property type="match status" value="1"/>
</dbReference>
<dbReference type="AlphaFoldDB" id="A0A1B8GF62"/>
<dbReference type="SUPFAM" id="SSF51735">
    <property type="entry name" value="NAD(P)-binding Rossmann-fold domains"/>
    <property type="match status" value="1"/>
</dbReference>
<gene>
    <name evidence="1" type="ORF">VE01_07236</name>
</gene>
<reference evidence="2" key="2">
    <citation type="journal article" date="2018" name="Nat. Commun.">
        <title>Extreme sensitivity to ultraviolet light in the fungal pathogen causing white-nose syndrome of bats.</title>
        <authorList>
            <person name="Palmer J.M."/>
            <person name="Drees K.P."/>
            <person name="Foster J.T."/>
            <person name="Lindner D.L."/>
        </authorList>
    </citation>
    <scope>NUCLEOTIDE SEQUENCE [LARGE SCALE GENOMIC DNA]</scope>
    <source>
        <strain evidence="2">UAMH 10579</strain>
    </source>
</reference>
<dbReference type="STRING" id="342668.A0A1B8GF62"/>
<dbReference type="GeneID" id="28840622"/>
<dbReference type="RefSeq" id="XP_018128190.1">
    <property type="nucleotide sequence ID" value="XM_018276671.2"/>
</dbReference>
<protein>
    <recommendedName>
        <fullName evidence="3">NAD(P)-binding domain-containing protein</fullName>
    </recommendedName>
</protein>
<accession>A0A1B8GF62</accession>
<dbReference type="EMBL" id="KV460243">
    <property type="protein sequence ID" value="OBT94457.1"/>
    <property type="molecule type" value="Genomic_DNA"/>
</dbReference>
<reference evidence="1 2" key="1">
    <citation type="submission" date="2016-03" db="EMBL/GenBank/DDBJ databases">
        <title>Comparative genomics of Pseudogymnoascus destructans, the fungus causing white-nose syndrome of bats.</title>
        <authorList>
            <person name="Palmer J.M."/>
            <person name="Drees K.P."/>
            <person name="Foster J.T."/>
            <person name="Lindner D.L."/>
        </authorList>
    </citation>
    <scope>NUCLEOTIDE SEQUENCE [LARGE SCALE GENOMIC DNA]</scope>
    <source>
        <strain evidence="1 2">UAMH 10579</strain>
    </source>
</reference>
<dbReference type="Gene3D" id="3.40.50.720">
    <property type="entry name" value="NAD(P)-binding Rossmann-like Domain"/>
    <property type="match status" value="1"/>
</dbReference>
<evidence type="ECO:0000313" key="2">
    <source>
        <dbReference type="Proteomes" id="UP000091956"/>
    </source>
</evidence>
<dbReference type="InterPro" id="IPR036291">
    <property type="entry name" value="NAD(P)-bd_dom_sf"/>
</dbReference>
<evidence type="ECO:0008006" key="3">
    <source>
        <dbReference type="Google" id="ProtNLM"/>
    </source>
</evidence>
<dbReference type="PANTHER" id="PTHR14097:SF9">
    <property type="entry name" value="EPIMERASE, PUTATIVE (AFU_ORTHOLOGUE AFUA_8G07320)-RELATED"/>
    <property type="match status" value="1"/>
</dbReference>
<proteinExistence type="predicted"/>
<organism evidence="1 2">
    <name type="scientific">Pseudogymnoascus verrucosus</name>
    <dbReference type="NCBI Taxonomy" id="342668"/>
    <lineage>
        <taxon>Eukaryota</taxon>
        <taxon>Fungi</taxon>
        <taxon>Dikarya</taxon>
        <taxon>Ascomycota</taxon>
        <taxon>Pezizomycotina</taxon>
        <taxon>Leotiomycetes</taxon>
        <taxon>Thelebolales</taxon>
        <taxon>Thelebolaceae</taxon>
        <taxon>Pseudogymnoascus</taxon>
    </lineage>
</organism>
<name>A0A1B8GF62_9PEZI</name>
<dbReference type="Proteomes" id="UP000091956">
    <property type="component" value="Unassembled WGS sequence"/>
</dbReference>